<name>A0A1E3H2L5_9HYPH</name>
<dbReference type="PATRIC" id="fig|1439726.3.peg.2229"/>
<dbReference type="EC" id="2.7.7.42" evidence="10"/>
<dbReference type="Gene3D" id="1.20.120.330">
    <property type="entry name" value="Nucleotidyltransferases domain 2"/>
    <property type="match status" value="1"/>
</dbReference>
<dbReference type="Gene3D" id="3.30.460.10">
    <property type="entry name" value="Beta Polymerase, domain 2"/>
    <property type="match status" value="1"/>
</dbReference>
<dbReference type="GO" id="GO:0005524">
    <property type="term" value="F:ATP binding"/>
    <property type="evidence" value="ECO:0007669"/>
    <property type="project" value="UniProtKB-KW"/>
</dbReference>
<sequence>MRGRPGMVLGILTTSPEARMDGLIARLRACGDGSEAEVMAELRRVKREAALLIALADLGGVWQLFEVTGALTRLADASVSAALRFLLGEAARQGKFQPPDPADPEAGSGLVVLGMGKQGAGELNYSSDIDLIVFYDTDRAPLAEGVEPATFFVRLIRRMVRILQDRTADGYAFRTDLRLRPDPGATAVAISLAAAFQYYESIGQNWERAALIKARPCAGDIAVGQHFLKEIAPFVWRKYLDYASIRDIHSIKRQIHAVKGHGRVAVAGHNLKLGRGGIREIEFFVQTQQLIAGGRLPELRGRETVPMLYALARLGWLDGATRDAMADDYVFLRRVEHRIQMVNDEQTHTLPETPDGLDRIARLSGFRSREDFAPALMERLKRVSGHYEDLFDQEPSLSGASATWSSPATRTTRKRWRPCAASASSAPRR</sequence>
<dbReference type="GO" id="GO:0005829">
    <property type="term" value="C:cytosol"/>
    <property type="evidence" value="ECO:0007669"/>
    <property type="project" value="TreeGrafter"/>
</dbReference>
<accession>A0A1E3H2L5</accession>
<dbReference type="InterPro" id="IPR005190">
    <property type="entry name" value="GlnE_rpt_dom"/>
</dbReference>
<feature type="domain" description="PII-uridylyltransferase/Glutamine-synthetase adenylyltransferase" evidence="9">
    <location>
        <begin position="254"/>
        <end position="391"/>
    </location>
</feature>
<dbReference type="InterPro" id="IPR023057">
    <property type="entry name" value="GlnE"/>
</dbReference>
<keyword evidence="1 10" id="KW-0808">Transferase</keyword>
<evidence type="ECO:0000313" key="11">
    <source>
        <dbReference type="Proteomes" id="UP000094622"/>
    </source>
</evidence>
<dbReference type="Pfam" id="PF03710">
    <property type="entry name" value="GlnE"/>
    <property type="match status" value="1"/>
</dbReference>
<keyword evidence="4" id="KW-0067">ATP-binding</keyword>
<dbReference type="SUPFAM" id="SSF81593">
    <property type="entry name" value="Nucleotidyltransferase substrate binding subunit/domain"/>
    <property type="match status" value="1"/>
</dbReference>
<dbReference type="EMBL" id="MCRJ01000046">
    <property type="protein sequence ID" value="ODN70567.1"/>
    <property type="molecule type" value="Genomic_DNA"/>
</dbReference>
<organism evidence="10 11">
    <name type="scientific">Methylobrevis pamukkalensis</name>
    <dbReference type="NCBI Taxonomy" id="1439726"/>
    <lineage>
        <taxon>Bacteria</taxon>
        <taxon>Pseudomonadati</taxon>
        <taxon>Pseudomonadota</taxon>
        <taxon>Alphaproteobacteria</taxon>
        <taxon>Hyphomicrobiales</taxon>
        <taxon>Pleomorphomonadaceae</taxon>
        <taxon>Methylobrevis</taxon>
    </lineage>
</organism>
<dbReference type="InterPro" id="IPR043519">
    <property type="entry name" value="NT_sf"/>
</dbReference>
<feature type="region of interest" description="Disordered" evidence="7">
    <location>
        <begin position="396"/>
        <end position="429"/>
    </location>
</feature>
<dbReference type="CDD" id="cd05401">
    <property type="entry name" value="NT_GlnE_GlnD_like"/>
    <property type="match status" value="1"/>
</dbReference>
<comment type="caution">
    <text evidence="10">The sequence shown here is derived from an EMBL/GenBank/DDBJ whole genome shotgun (WGS) entry which is preliminary data.</text>
</comment>
<evidence type="ECO:0000256" key="4">
    <source>
        <dbReference type="ARBA" id="ARBA00022840"/>
    </source>
</evidence>
<evidence type="ECO:0000256" key="5">
    <source>
        <dbReference type="ARBA" id="ARBA00022842"/>
    </source>
</evidence>
<dbReference type="InterPro" id="IPR013546">
    <property type="entry name" value="PII_UdlTrfase/GS_AdlTrfase"/>
</dbReference>
<evidence type="ECO:0000256" key="2">
    <source>
        <dbReference type="ARBA" id="ARBA00022695"/>
    </source>
</evidence>
<keyword evidence="2 10" id="KW-0548">Nucleotidyltransferase</keyword>
<evidence type="ECO:0000256" key="3">
    <source>
        <dbReference type="ARBA" id="ARBA00022741"/>
    </source>
</evidence>
<feature type="compositionally biased region" description="Polar residues" evidence="7">
    <location>
        <begin position="396"/>
        <end position="410"/>
    </location>
</feature>
<keyword evidence="11" id="KW-1185">Reference proteome</keyword>
<feature type="compositionally biased region" description="Low complexity" evidence="7">
    <location>
        <begin position="420"/>
        <end position="429"/>
    </location>
</feature>
<keyword evidence="3" id="KW-0547">Nucleotide-binding</keyword>
<dbReference type="GO" id="GO:0016874">
    <property type="term" value="F:ligase activity"/>
    <property type="evidence" value="ECO:0007669"/>
    <property type="project" value="UniProtKB-KW"/>
</dbReference>
<proteinExistence type="predicted"/>
<evidence type="ECO:0000259" key="8">
    <source>
        <dbReference type="Pfam" id="PF03710"/>
    </source>
</evidence>
<feature type="domain" description="Glutamate-ammonia ligase adenylyltransferase repeated" evidence="8">
    <location>
        <begin position="24"/>
        <end position="229"/>
    </location>
</feature>
<keyword evidence="6" id="KW-0511">Multifunctional enzyme</keyword>
<protein>
    <submittedName>
        <fullName evidence="10">Glutamate-ammonia-ligase adenylyltransferase</fullName>
        <ecNumber evidence="10">2.7.7.42</ecNumber>
    </submittedName>
</protein>
<evidence type="ECO:0000313" key="10">
    <source>
        <dbReference type="EMBL" id="ODN70567.1"/>
    </source>
</evidence>
<dbReference type="GO" id="GO:0008882">
    <property type="term" value="F:[glutamate-ammonia-ligase] adenylyltransferase activity"/>
    <property type="evidence" value="ECO:0007669"/>
    <property type="project" value="UniProtKB-EC"/>
</dbReference>
<dbReference type="GO" id="GO:0000820">
    <property type="term" value="P:regulation of glutamine family amino acid metabolic process"/>
    <property type="evidence" value="ECO:0007669"/>
    <property type="project" value="TreeGrafter"/>
</dbReference>
<keyword evidence="10" id="KW-0436">Ligase</keyword>
<dbReference type="Pfam" id="PF08335">
    <property type="entry name" value="GlnD_UR_UTase"/>
    <property type="match status" value="1"/>
</dbReference>
<dbReference type="Proteomes" id="UP000094622">
    <property type="component" value="Unassembled WGS sequence"/>
</dbReference>
<evidence type="ECO:0000256" key="7">
    <source>
        <dbReference type="SAM" id="MobiDB-lite"/>
    </source>
</evidence>
<gene>
    <name evidence="10" type="primary">glnE_1</name>
    <name evidence="10" type="ORF">A6302_02109</name>
</gene>
<dbReference type="PANTHER" id="PTHR30621">
    <property type="entry name" value="GLUTAMINE SYNTHETASE ADENYLYLTRANSFERASE"/>
    <property type="match status" value="1"/>
</dbReference>
<reference evidence="10 11" key="1">
    <citation type="submission" date="2016-07" db="EMBL/GenBank/DDBJ databases">
        <title>Draft Genome Sequence of Methylobrevis pamukkalensis PK2.</title>
        <authorList>
            <person name="Vasilenko O.V."/>
            <person name="Doronina N.V."/>
            <person name="Shmareva M.N."/>
            <person name="Tarlachkov S.V."/>
            <person name="Mustakhimov I."/>
            <person name="Trotsenko Y.A."/>
        </authorList>
    </citation>
    <scope>NUCLEOTIDE SEQUENCE [LARGE SCALE GENOMIC DNA]</scope>
    <source>
        <strain evidence="10 11">PK2</strain>
    </source>
</reference>
<dbReference type="AlphaFoldDB" id="A0A1E3H2L5"/>
<evidence type="ECO:0000259" key="9">
    <source>
        <dbReference type="Pfam" id="PF08335"/>
    </source>
</evidence>
<evidence type="ECO:0000256" key="6">
    <source>
        <dbReference type="ARBA" id="ARBA00023268"/>
    </source>
</evidence>
<keyword evidence="5" id="KW-0460">Magnesium</keyword>
<dbReference type="PANTHER" id="PTHR30621:SF0">
    <property type="entry name" value="BIFUNCTIONAL GLUTAMINE SYNTHETASE ADENYLYLTRANSFERASE_ADENYLYL-REMOVING ENZYME"/>
    <property type="match status" value="1"/>
</dbReference>
<evidence type="ECO:0000256" key="1">
    <source>
        <dbReference type="ARBA" id="ARBA00022679"/>
    </source>
</evidence>
<dbReference type="SUPFAM" id="SSF81301">
    <property type="entry name" value="Nucleotidyltransferase"/>
    <property type="match status" value="1"/>
</dbReference>